<sequence length="105" mass="11809">MPVSVHVSAFALAFATVASIIVRFPPKSTGSRPVRYEPTQERLPRLSLRMRRECGSFGQTARRRADCEHERAEDERSRQGDQSAGRTAPDYAGMFWPVTFLEGPL</sequence>
<dbReference type="AlphaFoldDB" id="A0A918Y7R5"/>
<dbReference type="EMBL" id="BMVF01000014">
    <property type="protein sequence ID" value="GHD93436.1"/>
    <property type="molecule type" value="Genomic_DNA"/>
</dbReference>
<comment type="caution">
    <text evidence="2">The sequence shown here is derived from an EMBL/GenBank/DDBJ whole genome shotgun (WGS) entry which is preliminary data.</text>
</comment>
<name>A0A918Y7R5_9ACTN</name>
<gene>
    <name evidence="2" type="ORF">GCM10010508_50280</name>
</gene>
<evidence type="ECO:0000313" key="3">
    <source>
        <dbReference type="Proteomes" id="UP000608955"/>
    </source>
</evidence>
<keyword evidence="3" id="KW-1185">Reference proteome</keyword>
<feature type="compositionally biased region" description="Basic and acidic residues" evidence="1">
    <location>
        <begin position="63"/>
        <end position="79"/>
    </location>
</feature>
<feature type="region of interest" description="Disordered" evidence="1">
    <location>
        <begin position="55"/>
        <end position="90"/>
    </location>
</feature>
<evidence type="ECO:0000256" key="1">
    <source>
        <dbReference type="SAM" id="MobiDB-lite"/>
    </source>
</evidence>
<dbReference type="Proteomes" id="UP000608955">
    <property type="component" value="Unassembled WGS sequence"/>
</dbReference>
<accession>A0A918Y7R5</accession>
<evidence type="ECO:0000313" key="2">
    <source>
        <dbReference type="EMBL" id="GHD93436.1"/>
    </source>
</evidence>
<reference evidence="2" key="1">
    <citation type="journal article" date="2014" name="Int. J. Syst. Evol. Microbiol.">
        <title>Complete genome sequence of Corynebacterium casei LMG S-19264T (=DSM 44701T), isolated from a smear-ripened cheese.</title>
        <authorList>
            <consortium name="US DOE Joint Genome Institute (JGI-PGF)"/>
            <person name="Walter F."/>
            <person name="Albersmeier A."/>
            <person name="Kalinowski J."/>
            <person name="Ruckert C."/>
        </authorList>
    </citation>
    <scope>NUCLEOTIDE SEQUENCE</scope>
    <source>
        <strain evidence="2">JCM 4654</strain>
    </source>
</reference>
<organism evidence="2 3">
    <name type="scientific">Streptomyces naganishii JCM 4654</name>
    <dbReference type="NCBI Taxonomy" id="1306179"/>
    <lineage>
        <taxon>Bacteria</taxon>
        <taxon>Bacillati</taxon>
        <taxon>Actinomycetota</taxon>
        <taxon>Actinomycetes</taxon>
        <taxon>Kitasatosporales</taxon>
        <taxon>Streptomycetaceae</taxon>
        <taxon>Streptomyces</taxon>
    </lineage>
</organism>
<protein>
    <submittedName>
        <fullName evidence="2">Uncharacterized protein</fullName>
    </submittedName>
</protein>
<proteinExistence type="predicted"/>
<reference evidence="2" key="2">
    <citation type="submission" date="2020-09" db="EMBL/GenBank/DDBJ databases">
        <authorList>
            <person name="Sun Q."/>
            <person name="Ohkuma M."/>
        </authorList>
    </citation>
    <scope>NUCLEOTIDE SEQUENCE</scope>
    <source>
        <strain evidence="2">JCM 4654</strain>
    </source>
</reference>